<evidence type="ECO:0000313" key="1">
    <source>
        <dbReference type="EMBL" id="MDA0178524.1"/>
    </source>
</evidence>
<sequence>MFKSEFKRIAEKENGKFYFEDKDISIGLGVRSPNVIYIIKFEYNNSYFTIYNRTGAAYVGEISCDLPSTTPITHFEITSISHLLNLFIRKKSRFKIKSENKNLNYFLENNLALKQLNKIAKKENFSPLIHTYSDNKQKKIITKYHLEFNNWTQVIEPIIELFKNLTDEFEKGIFNISENSYREMN</sequence>
<proteinExistence type="predicted"/>
<accession>A0ABT4S369</accession>
<comment type="caution">
    <text evidence="1">The sequence shown here is derived from an EMBL/GenBank/DDBJ whole genome shotgun (WGS) entry which is preliminary data.</text>
</comment>
<reference evidence="1" key="1">
    <citation type="submission" date="2022-11" db="EMBL/GenBank/DDBJ databases">
        <title>Refractory cell wall polysaccharides provide important carbon source for microbial heterotrophs in the hadal ocean.</title>
        <authorList>
            <person name="Zhu X."/>
        </authorList>
    </citation>
    <scope>NUCLEOTIDE SEQUENCE</scope>
    <source>
        <strain evidence="1">MTRN7</strain>
    </source>
</reference>
<name>A0ABT4S369_9FLAO</name>
<dbReference type="EMBL" id="JAPFGC010000002">
    <property type="protein sequence ID" value="MDA0178524.1"/>
    <property type="molecule type" value="Genomic_DNA"/>
</dbReference>
<dbReference type="Proteomes" id="UP001149142">
    <property type="component" value="Unassembled WGS sequence"/>
</dbReference>
<dbReference type="RefSeq" id="WP_270005840.1">
    <property type="nucleotide sequence ID" value="NZ_CAXQEU010000069.1"/>
</dbReference>
<organism evidence="1 2">
    <name type="scientific">Mesoflavibacter profundi</name>
    <dbReference type="NCBI Taxonomy" id="2708110"/>
    <lineage>
        <taxon>Bacteria</taxon>
        <taxon>Pseudomonadati</taxon>
        <taxon>Bacteroidota</taxon>
        <taxon>Flavobacteriia</taxon>
        <taxon>Flavobacteriales</taxon>
        <taxon>Flavobacteriaceae</taxon>
        <taxon>Mesoflavibacter</taxon>
    </lineage>
</organism>
<protein>
    <recommendedName>
        <fullName evidence="3">DUF4268 domain-containing protein</fullName>
    </recommendedName>
</protein>
<keyword evidence="2" id="KW-1185">Reference proteome</keyword>
<gene>
    <name evidence="1" type="ORF">OOZ35_13560</name>
</gene>
<evidence type="ECO:0000313" key="2">
    <source>
        <dbReference type="Proteomes" id="UP001149142"/>
    </source>
</evidence>
<evidence type="ECO:0008006" key="3">
    <source>
        <dbReference type="Google" id="ProtNLM"/>
    </source>
</evidence>